<protein>
    <submittedName>
        <fullName evidence="1">Replication protein P</fullName>
    </submittedName>
</protein>
<dbReference type="Proteomes" id="UP001589891">
    <property type="component" value="Unassembled WGS sequence"/>
</dbReference>
<gene>
    <name evidence="1" type="ORF">ACFFGX_04940</name>
</gene>
<accession>A0ABV6SIC1</accession>
<keyword evidence="2" id="KW-1185">Reference proteome</keyword>
<organism evidence="1 2">
    <name type="scientific">Azorhizophilus paspali</name>
    <name type="common">Azotobacter paspali</name>
    <dbReference type="NCBI Taxonomy" id="69963"/>
    <lineage>
        <taxon>Bacteria</taxon>
        <taxon>Pseudomonadati</taxon>
        <taxon>Pseudomonadota</taxon>
        <taxon>Gammaproteobacteria</taxon>
        <taxon>Pseudomonadales</taxon>
        <taxon>Pseudomonadaceae</taxon>
        <taxon>Azorhizophilus</taxon>
    </lineage>
</organism>
<comment type="caution">
    <text evidence="1">The sequence shown here is derived from an EMBL/GenBank/DDBJ whole genome shotgun (WGS) entry which is preliminary data.</text>
</comment>
<name>A0ABV6SIC1_AZOPA</name>
<sequence length="69" mass="7688">FYELSSLPEERSRKLFERNYAATISMVLAGEPLREIPKALPERVSVCTPEVGRSALAGLRNALKKEARA</sequence>
<feature type="non-terminal residue" evidence="1">
    <location>
        <position position="1"/>
    </location>
</feature>
<evidence type="ECO:0000313" key="2">
    <source>
        <dbReference type="Proteomes" id="UP001589891"/>
    </source>
</evidence>
<dbReference type="EMBL" id="JBHLSS010000033">
    <property type="protein sequence ID" value="MFC0708963.1"/>
    <property type="molecule type" value="Genomic_DNA"/>
</dbReference>
<evidence type="ECO:0000313" key="1">
    <source>
        <dbReference type="EMBL" id="MFC0708963.1"/>
    </source>
</evidence>
<reference evidence="1 2" key="1">
    <citation type="submission" date="2024-09" db="EMBL/GenBank/DDBJ databases">
        <authorList>
            <person name="Sun Q."/>
            <person name="Mori K."/>
        </authorList>
    </citation>
    <scope>NUCLEOTIDE SEQUENCE [LARGE SCALE GENOMIC DNA]</scope>
    <source>
        <strain evidence="1 2">NCAIM B.01794</strain>
    </source>
</reference>
<proteinExistence type="predicted"/>